<accession>A0A5B0SIZ3</accession>
<feature type="compositionally biased region" description="Polar residues" evidence="1">
    <location>
        <begin position="175"/>
        <end position="193"/>
    </location>
</feature>
<organism evidence="3 4">
    <name type="scientific">Puccinia graminis f. sp. tritici</name>
    <dbReference type="NCBI Taxonomy" id="56615"/>
    <lineage>
        <taxon>Eukaryota</taxon>
        <taxon>Fungi</taxon>
        <taxon>Dikarya</taxon>
        <taxon>Basidiomycota</taxon>
        <taxon>Pucciniomycotina</taxon>
        <taxon>Pucciniomycetes</taxon>
        <taxon>Pucciniales</taxon>
        <taxon>Pucciniaceae</taxon>
        <taxon>Puccinia</taxon>
    </lineage>
</organism>
<sequence length="487" mass="54627">MSGLRVRLVQSEACCIRTDPTYDMLKPAYSLFRARSGAPNDSLLLTTTGDLPANEHLNMAAPQPTTTTFRPSATPSYWTLFLFHLTIPSIPDAWRNLISSQEYSSPTIYAVLLTIHRSIKAICSLVTLVTRFRSSTRHSQSSSELSRALEAGLKNEIRNARVRKMYRDDEDSSEETTALLASSSAQNEHQAQDNSKSALSNLVVWRVSWIINHSKQLQTTKLAICSEGSDPKELSEAIVAIKSINPIFSPTLVECLKRIQSASRTRNVIEERSKITYQPELHKHKFKELLKLLKPSQDYDTIPPKGWQEIGFQGTDPSTDLRGAGILGLDALIAFGRYYGSAGQDIVTEAIEGGSSWYPWALASINITWWCISLIKTNQLNYFLLSPSGTTSSNPDKRKEEETLMEDIPQELHGFLVLQLKLTLLFHHFWLNLQPRPSVMDFETKFKVFKQLTQQGLAKGFIGGMGVGWILDPSAPDFAHHQVLVKF</sequence>
<proteinExistence type="predicted"/>
<comment type="caution">
    <text evidence="3">The sequence shown here is derived from an EMBL/GenBank/DDBJ whole genome shotgun (WGS) entry which is preliminary data.</text>
</comment>
<evidence type="ECO:0000313" key="4">
    <source>
        <dbReference type="Proteomes" id="UP000325313"/>
    </source>
</evidence>
<name>A0A5B0SIZ3_PUCGR</name>
<protein>
    <recommendedName>
        <fullName evidence="2">ELMO domain-containing protein</fullName>
    </recommendedName>
</protein>
<dbReference type="AlphaFoldDB" id="A0A5B0SIZ3"/>
<dbReference type="PANTHER" id="PTHR12771">
    <property type="entry name" value="ENGULFMENT AND CELL MOTILITY"/>
    <property type="match status" value="1"/>
</dbReference>
<dbReference type="PANTHER" id="PTHR12771:SF51">
    <property type="entry name" value="LD01482P"/>
    <property type="match status" value="1"/>
</dbReference>
<dbReference type="EMBL" id="VDEP01000004">
    <property type="protein sequence ID" value="KAA1137911.1"/>
    <property type="molecule type" value="Genomic_DNA"/>
</dbReference>
<reference evidence="3 4" key="1">
    <citation type="submission" date="2019-05" db="EMBL/GenBank/DDBJ databases">
        <title>Emergence of the Ug99 lineage of the wheat stem rust pathogen through somatic hybridization.</title>
        <authorList>
            <person name="Li F."/>
            <person name="Upadhyaya N.M."/>
            <person name="Sperschneider J."/>
            <person name="Matny O."/>
            <person name="Nguyen-Phuc H."/>
            <person name="Mago R."/>
            <person name="Raley C."/>
            <person name="Miller M.E."/>
            <person name="Silverstein K.A.T."/>
            <person name="Henningsen E."/>
            <person name="Hirsch C.D."/>
            <person name="Visser B."/>
            <person name="Pretorius Z.A."/>
            <person name="Steffenson B.J."/>
            <person name="Schwessinger B."/>
            <person name="Dodds P.N."/>
            <person name="Figueroa M."/>
        </authorList>
    </citation>
    <scope>NUCLEOTIDE SEQUENCE [LARGE SCALE GENOMIC DNA]</scope>
    <source>
        <strain evidence="3 4">Ug99</strain>
    </source>
</reference>
<dbReference type="InterPro" id="IPR006816">
    <property type="entry name" value="ELMO_dom"/>
</dbReference>
<evidence type="ECO:0000313" key="3">
    <source>
        <dbReference type="EMBL" id="KAA1137911.1"/>
    </source>
</evidence>
<dbReference type="Pfam" id="PF04727">
    <property type="entry name" value="ELMO_CED12"/>
    <property type="match status" value="1"/>
</dbReference>
<evidence type="ECO:0000256" key="1">
    <source>
        <dbReference type="SAM" id="MobiDB-lite"/>
    </source>
</evidence>
<dbReference type="GO" id="GO:0005096">
    <property type="term" value="F:GTPase activator activity"/>
    <property type="evidence" value="ECO:0007669"/>
    <property type="project" value="TreeGrafter"/>
</dbReference>
<dbReference type="Proteomes" id="UP000325313">
    <property type="component" value="Unassembled WGS sequence"/>
</dbReference>
<gene>
    <name evidence="3" type="ORF">PGTUg99_002306</name>
</gene>
<dbReference type="PROSITE" id="PS51335">
    <property type="entry name" value="ELMO"/>
    <property type="match status" value="1"/>
</dbReference>
<feature type="region of interest" description="Disordered" evidence="1">
    <location>
        <begin position="164"/>
        <end position="193"/>
    </location>
</feature>
<dbReference type="InterPro" id="IPR050868">
    <property type="entry name" value="ELMO_domain-containing"/>
</dbReference>
<feature type="domain" description="ELMO" evidence="2">
    <location>
        <begin position="281"/>
        <end position="457"/>
    </location>
</feature>
<evidence type="ECO:0000259" key="2">
    <source>
        <dbReference type="PROSITE" id="PS51335"/>
    </source>
</evidence>